<gene>
    <name evidence="3" type="ORF">GCM10022403_088660</name>
</gene>
<dbReference type="Gene3D" id="2.40.10.10">
    <property type="entry name" value="Trypsin-like serine proteases"/>
    <property type="match status" value="2"/>
</dbReference>
<proteinExistence type="predicted"/>
<organism evidence="3 4">
    <name type="scientific">Streptomyces coacervatus</name>
    <dbReference type="NCBI Taxonomy" id="647381"/>
    <lineage>
        <taxon>Bacteria</taxon>
        <taxon>Bacillati</taxon>
        <taxon>Actinomycetota</taxon>
        <taxon>Actinomycetes</taxon>
        <taxon>Kitasatosporales</taxon>
        <taxon>Streptomycetaceae</taxon>
        <taxon>Streptomyces</taxon>
    </lineage>
</organism>
<evidence type="ECO:0000256" key="2">
    <source>
        <dbReference type="SAM" id="SignalP"/>
    </source>
</evidence>
<evidence type="ECO:0000256" key="1">
    <source>
        <dbReference type="ARBA" id="ARBA00022729"/>
    </source>
</evidence>
<accession>A0ABP7JEL7</accession>
<dbReference type="InterPro" id="IPR043504">
    <property type="entry name" value="Peptidase_S1_PA_chymotrypsin"/>
</dbReference>
<comment type="caution">
    <text evidence="3">The sequence shown here is derived from an EMBL/GenBank/DDBJ whole genome shotgun (WGS) entry which is preliminary data.</text>
</comment>
<dbReference type="InterPro" id="IPR009003">
    <property type="entry name" value="Peptidase_S1_PA"/>
</dbReference>
<dbReference type="PANTHER" id="PTHR15462">
    <property type="entry name" value="SERINE PROTEASE"/>
    <property type="match status" value="1"/>
</dbReference>
<keyword evidence="4" id="KW-1185">Reference proteome</keyword>
<dbReference type="Pfam" id="PF13365">
    <property type="entry name" value="Trypsin_2"/>
    <property type="match status" value="1"/>
</dbReference>
<dbReference type="EMBL" id="BAABDE010000047">
    <property type="protein sequence ID" value="GAA3842966.1"/>
    <property type="molecule type" value="Genomic_DNA"/>
</dbReference>
<dbReference type="SUPFAM" id="SSF50494">
    <property type="entry name" value="Trypsin-like serine proteases"/>
    <property type="match status" value="1"/>
</dbReference>
<dbReference type="PROSITE" id="PS00134">
    <property type="entry name" value="TRYPSIN_HIS"/>
    <property type="match status" value="1"/>
</dbReference>
<feature type="signal peptide" evidence="2">
    <location>
        <begin position="1"/>
        <end position="50"/>
    </location>
</feature>
<evidence type="ECO:0000313" key="3">
    <source>
        <dbReference type="EMBL" id="GAA3842966.1"/>
    </source>
</evidence>
<feature type="chain" id="PRO_5046223744" evidence="2">
    <location>
        <begin position="51"/>
        <end position="273"/>
    </location>
</feature>
<dbReference type="PANTHER" id="PTHR15462:SF8">
    <property type="entry name" value="SERINE PROTEASE"/>
    <property type="match status" value="1"/>
</dbReference>
<evidence type="ECO:0000313" key="4">
    <source>
        <dbReference type="Proteomes" id="UP001501009"/>
    </source>
</evidence>
<reference evidence="4" key="1">
    <citation type="journal article" date="2019" name="Int. J. Syst. Evol. Microbiol.">
        <title>The Global Catalogue of Microorganisms (GCM) 10K type strain sequencing project: providing services to taxonomists for standard genome sequencing and annotation.</title>
        <authorList>
            <consortium name="The Broad Institute Genomics Platform"/>
            <consortium name="The Broad Institute Genome Sequencing Center for Infectious Disease"/>
            <person name="Wu L."/>
            <person name="Ma J."/>
        </authorList>
    </citation>
    <scope>NUCLEOTIDE SEQUENCE [LARGE SCALE GENOMIC DNA]</scope>
    <source>
        <strain evidence="4">JCM 17138</strain>
    </source>
</reference>
<name>A0ABP7JEL7_9ACTN</name>
<dbReference type="Proteomes" id="UP001501009">
    <property type="component" value="Unassembled WGS sequence"/>
</dbReference>
<keyword evidence="1 2" id="KW-0732">Signal</keyword>
<dbReference type="InterPro" id="IPR018114">
    <property type="entry name" value="TRYPSIN_HIS"/>
</dbReference>
<dbReference type="InterPro" id="IPR050966">
    <property type="entry name" value="Glutamyl_endopeptidase"/>
</dbReference>
<protein>
    <submittedName>
        <fullName evidence="3">Trypsin-like peptidase domain-containing protein</fullName>
    </submittedName>
</protein>
<sequence>MTGRPFSHLRRPQWVPMKRISRISRRATSPLCAAVVLLVPALTSASLANADDGPGPLGVTAVAADTAQARKVGALFDADRRSSLAGGHFCTASVVYSPHRNLIVTAAHCLNGSKDGDLIFAPGYRDGRAPYGVWKVRRAFLPDGWAKGQHEDSDVAFAVVANKGGKGVEDAVGGNPFVTGMATGATAVTVTGYPSTREAPVSCTNRPTVHSRTQQRIDCPGLSGGTSGSPWVNGDKAVVGILGGHEKGGSTDDISYSVVFGAEAAELYRDATG</sequence>